<gene>
    <name evidence="1" type="ORF">Salat_2651900</name>
</gene>
<keyword evidence="2" id="KW-1185">Reference proteome</keyword>
<accession>A0AAE2CB42</accession>
<dbReference type="AlphaFoldDB" id="A0AAE2CB42"/>
<evidence type="ECO:0000313" key="1">
    <source>
        <dbReference type="EMBL" id="KAK4415445.1"/>
    </source>
</evidence>
<protein>
    <submittedName>
        <fullName evidence="1">Uncharacterized protein</fullName>
    </submittedName>
</protein>
<reference evidence="1" key="2">
    <citation type="journal article" date="2024" name="Plant">
        <title>Genomic evolution and insights into agronomic trait innovations of Sesamum species.</title>
        <authorList>
            <person name="Miao H."/>
            <person name="Wang L."/>
            <person name="Qu L."/>
            <person name="Liu H."/>
            <person name="Sun Y."/>
            <person name="Le M."/>
            <person name="Wang Q."/>
            <person name="Wei S."/>
            <person name="Zheng Y."/>
            <person name="Lin W."/>
            <person name="Duan Y."/>
            <person name="Cao H."/>
            <person name="Xiong S."/>
            <person name="Wang X."/>
            <person name="Wei L."/>
            <person name="Li C."/>
            <person name="Ma Q."/>
            <person name="Ju M."/>
            <person name="Zhao R."/>
            <person name="Li G."/>
            <person name="Mu C."/>
            <person name="Tian Q."/>
            <person name="Mei H."/>
            <person name="Zhang T."/>
            <person name="Gao T."/>
            <person name="Zhang H."/>
        </authorList>
    </citation>
    <scope>NUCLEOTIDE SEQUENCE</scope>
    <source>
        <strain evidence="1">3651</strain>
    </source>
</reference>
<dbReference type="EMBL" id="JACGWO010000011">
    <property type="protein sequence ID" value="KAK4415445.1"/>
    <property type="molecule type" value="Genomic_DNA"/>
</dbReference>
<name>A0AAE2CB42_9LAMI</name>
<proteinExistence type="predicted"/>
<dbReference type="Proteomes" id="UP001293254">
    <property type="component" value="Unassembled WGS sequence"/>
</dbReference>
<organism evidence="1 2">
    <name type="scientific">Sesamum alatum</name>
    <dbReference type="NCBI Taxonomy" id="300844"/>
    <lineage>
        <taxon>Eukaryota</taxon>
        <taxon>Viridiplantae</taxon>
        <taxon>Streptophyta</taxon>
        <taxon>Embryophyta</taxon>
        <taxon>Tracheophyta</taxon>
        <taxon>Spermatophyta</taxon>
        <taxon>Magnoliopsida</taxon>
        <taxon>eudicotyledons</taxon>
        <taxon>Gunneridae</taxon>
        <taxon>Pentapetalae</taxon>
        <taxon>asterids</taxon>
        <taxon>lamiids</taxon>
        <taxon>Lamiales</taxon>
        <taxon>Pedaliaceae</taxon>
        <taxon>Sesamum</taxon>
    </lineage>
</organism>
<evidence type="ECO:0000313" key="2">
    <source>
        <dbReference type="Proteomes" id="UP001293254"/>
    </source>
</evidence>
<comment type="caution">
    <text evidence="1">The sequence shown here is derived from an EMBL/GenBank/DDBJ whole genome shotgun (WGS) entry which is preliminary data.</text>
</comment>
<sequence>MSLKAPLGLQVFLETPGGISEATLVVFSIVVFENEALKLDRGMKFIPPLTLTKVSVNWFSMSGGARWQSWASGGTGWQTRRAARGGRLGQRRAGSSISTTAPVTAAVAREMTESPATAAECDRKEECLSVFAETLI</sequence>
<reference evidence="1" key="1">
    <citation type="submission" date="2020-06" db="EMBL/GenBank/DDBJ databases">
        <authorList>
            <person name="Li T."/>
            <person name="Hu X."/>
            <person name="Zhang T."/>
            <person name="Song X."/>
            <person name="Zhang H."/>
            <person name="Dai N."/>
            <person name="Sheng W."/>
            <person name="Hou X."/>
            <person name="Wei L."/>
        </authorList>
    </citation>
    <scope>NUCLEOTIDE SEQUENCE</scope>
    <source>
        <strain evidence="1">3651</strain>
        <tissue evidence="1">Leaf</tissue>
    </source>
</reference>